<evidence type="ECO:0000313" key="2">
    <source>
        <dbReference type="Proteomes" id="UP000619376"/>
    </source>
</evidence>
<reference evidence="2" key="1">
    <citation type="journal article" date="2019" name="Int. J. Syst. Evol. Microbiol.">
        <title>The Global Catalogue of Microorganisms (GCM) 10K type strain sequencing project: providing services to taxonomists for standard genome sequencing and annotation.</title>
        <authorList>
            <consortium name="The Broad Institute Genomics Platform"/>
            <consortium name="The Broad Institute Genome Sequencing Center for Infectious Disease"/>
            <person name="Wu L."/>
            <person name="Ma J."/>
        </authorList>
    </citation>
    <scope>NUCLEOTIDE SEQUENCE [LARGE SCALE GENOMIC DNA]</scope>
    <source>
        <strain evidence="2">CGMCC 1.18437</strain>
    </source>
</reference>
<sequence length="111" mass="11628">MKQGASWAIVTAWNPGGVPQPSARNIAAARELARAWAGPAGPVVNGEGEWAEDALLLPAARLRDAVALGRRFGQAAALFGVGSRAALVWLDRDVGVTRAWAVRDDPYTGVP</sequence>
<organism evidence="1 2">
    <name type="scientific">Deinococcus metalli</name>
    <dbReference type="NCBI Taxonomy" id="1141878"/>
    <lineage>
        <taxon>Bacteria</taxon>
        <taxon>Thermotogati</taxon>
        <taxon>Deinococcota</taxon>
        <taxon>Deinococci</taxon>
        <taxon>Deinococcales</taxon>
        <taxon>Deinococcaceae</taxon>
        <taxon>Deinococcus</taxon>
    </lineage>
</organism>
<comment type="caution">
    <text evidence="1">The sequence shown here is derived from an EMBL/GenBank/DDBJ whole genome shotgun (WGS) entry which is preliminary data.</text>
</comment>
<dbReference type="Pfam" id="PF11697">
    <property type="entry name" value="DUF3293"/>
    <property type="match status" value="1"/>
</dbReference>
<dbReference type="RefSeq" id="WP_260322694.1">
    <property type="nucleotide sequence ID" value="NZ_BNAJ01000001.1"/>
</dbReference>
<accession>A0ABQ3JPY3</accession>
<name>A0ABQ3JPY3_9DEIO</name>
<evidence type="ECO:0008006" key="3">
    <source>
        <dbReference type="Google" id="ProtNLM"/>
    </source>
</evidence>
<gene>
    <name evidence="1" type="ORF">GCM10017781_09100</name>
</gene>
<dbReference type="Proteomes" id="UP000619376">
    <property type="component" value="Unassembled WGS sequence"/>
</dbReference>
<dbReference type="EMBL" id="BNAJ01000001">
    <property type="protein sequence ID" value="GHF34449.1"/>
    <property type="molecule type" value="Genomic_DNA"/>
</dbReference>
<protein>
    <recommendedName>
        <fullName evidence="3">DUF3293 domain-containing protein</fullName>
    </recommendedName>
</protein>
<evidence type="ECO:0000313" key="1">
    <source>
        <dbReference type="EMBL" id="GHF34449.1"/>
    </source>
</evidence>
<keyword evidence="2" id="KW-1185">Reference proteome</keyword>
<dbReference type="InterPro" id="IPR021710">
    <property type="entry name" value="DUF3293"/>
</dbReference>
<proteinExistence type="predicted"/>